<keyword evidence="1" id="KW-1133">Transmembrane helix</keyword>
<dbReference type="AlphaFoldDB" id="A0A090T7F4"/>
<evidence type="ECO:0000313" key="3">
    <source>
        <dbReference type="Proteomes" id="UP000029224"/>
    </source>
</evidence>
<dbReference type="EMBL" id="BBMT01000008">
    <property type="protein sequence ID" value="GAL35876.1"/>
    <property type="molecule type" value="Genomic_DNA"/>
</dbReference>
<dbReference type="OrthoDB" id="9758822at2"/>
<organism evidence="2 3">
    <name type="scientific">Vibrio maritimus</name>
    <dbReference type="NCBI Taxonomy" id="990268"/>
    <lineage>
        <taxon>Bacteria</taxon>
        <taxon>Pseudomonadati</taxon>
        <taxon>Pseudomonadota</taxon>
        <taxon>Gammaproteobacteria</taxon>
        <taxon>Vibrionales</taxon>
        <taxon>Vibrionaceae</taxon>
        <taxon>Vibrio</taxon>
    </lineage>
</organism>
<dbReference type="Gene3D" id="3.20.20.70">
    <property type="entry name" value="Aldolase class I"/>
    <property type="match status" value="1"/>
</dbReference>
<dbReference type="SUPFAM" id="SSF51445">
    <property type="entry name" value="(Trans)glycosidases"/>
    <property type="match status" value="1"/>
</dbReference>
<dbReference type="Pfam" id="PF02065">
    <property type="entry name" value="Melibiase"/>
    <property type="match status" value="1"/>
</dbReference>
<feature type="transmembrane region" description="Helical" evidence="1">
    <location>
        <begin position="92"/>
        <end position="112"/>
    </location>
</feature>
<dbReference type="GO" id="GO:0004557">
    <property type="term" value="F:alpha-galactosidase activity"/>
    <property type="evidence" value="ECO:0007669"/>
    <property type="project" value="UniProtKB-EC"/>
</dbReference>
<reference evidence="2 3" key="1">
    <citation type="submission" date="2014-09" db="EMBL/GenBank/DDBJ databases">
        <title>Vibrio maritimus JCM 19240. (C210) whole genome shotgun sequence.</title>
        <authorList>
            <person name="Sawabe T."/>
            <person name="Meirelles P."/>
            <person name="Nakanishi M."/>
            <person name="Sayaka M."/>
            <person name="Hattori M."/>
            <person name="Ohkuma M."/>
        </authorList>
    </citation>
    <scope>NUCLEOTIDE SEQUENCE [LARGE SCALE GENOMIC DNA]</scope>
    <source>
        <strain evidence="2 3">JCM 19240</strain>
    </source>
</reference>
<keyword evidence="2" id="KW-0378">Hydrolase</keyword>
<reference evidence="2 3" key="2">
    <citation type="submission" date="2014-09" db="EMBL/GenBank/DDBJ databases">
        <authorList>
            <consortium name="NBRP consortium"/>
            <person name="Sawabe T."/>
            <person name="Meirelles P."/>
            <person name="Nakanishi M."/>
            <person name="Sayaka M."/>
            <person name="Hattori M."/>
            <person name="Ohkuma M."/>
        </authorList>
    </citation>
    <scope>NUCLEOTIDE SEQUENCE [LARGE SCALE GENOMIC DNA]</scope>
    <source>
        <strain evidence="2 3">JCM 19240</strain>
    </source>
</reference>
<keyword evidence="1" id="KW-0472">Membrane</keyword>
<name>A0A090T7F4_9VIBR</name>
<evidence type="ECO:0000313" key="2">
    <source>
        <dbReference type="EMBL" id="GAL35876.1"/>
    </source>
</evidence>
<dbReference type="EC" id="3.2.1.22" evidence="2"/>
<sequence>MGDCSSERTPSLGRNQLVLDMANPEVIEYLFEKLSDVFSRAKVDYVKWDHNRNFSDSYAHSLSAKEQASFNHRYVLGLYDLLSRLTKASQTFYLSLVLAAVIALISACSATCRKHGQVTTLMPLSA</sequence>
<protein>
    <submittedName>
        <fullName evidence="2">Alpha-galactosidase</fullName>
        <ecNumber evidence="2">3.2.1.22</ecNumber>
    </submittedName>
</protein>
<gene>
    <name evidence="2" type="ORF">JCM19240_4811</name>
</gene>
<keyword evidence="1" id="KW-0812">Transmembrane</keyword>
<dbReference type="InterPro" id="IPR017853">
    <property type="entry name" value="GH"/>
</dbReference>
<keyword evidence="2" id="KW-0326">Glycosidase</keyword>
<accession>A0A090T7F4</accession>
<proteinExistence type="predicted"/>
<comment type="caution">
    <text evidence="2">The sequence shown here is derived from an EMBL/GenBank/DDBJ whole genome shotgun (WGS) entry which is preliminary data.</text>
</comment>
<evidence type="ECO:0000256" key="1">
    <source>
        <dbReference type="SAM" id="Phobius"/>
    </source>
</evidence>
<dbReference type="Proteomes" id="UP000029224">
    <property type="component" value="Unassembled WGS sequence"/>
</dbReference>
<keyword evidence="3" id="KW-1185">Reference proteome</keyword>
<dbReference type="InterPro" id="IPR013785">
    <property type="entry name" value="Aldolase_TIM"/>
</dbReference>